<protein>
    <submittedName>
        <fullName evidence="8">Subtilisin-like serine protease</fullName>
    </submittedName>
</protein>
<dbReference type="CDD" id="cd09598">
    <property type="entry name" value="M4_like"/>
    <property type="match status" value="1"/>
</dbReference>
<dbReference type="GO" id="GO:0006508">
    <property type="term" value="P:proteolysis"/>
    <property type="evidence" value="ECO:0007669"/>
    <property type="project" value="UniProtKB-KW"/>
</dbReference>
<evidence type="ECO:0000259" key="7">
    <source>
        <dbReference type="Pfam" id="PF00082"/>
    </source>
</evidence>
<keyword evidence="3 5" id="KW-0378">Hydrolase</keyword>
<dbReference type="GO" id="GO:0004252">
    <property type="term" value="F:serine-type endopeptidase activity"/>
    <property type="evidence" value="ECO:0007669"/>
    <property type="project" value="UniProtKB-UniRule"/>
</dbReference>
<feature type="region of interest" description="Disordered" evidence="6">
    <location>
        <begin position="179"/>
        <end position="206"/>
    </location>
</feature>
<gene>
    <name evidence="8" type="ORF">DesU5LDRAFT_1195</name>
</gene>
<evidence type="ECO:0000256" key="3">
    <source>
        <dbReference type="ARBA" id="ARBA00022801"/>
    </source>
</evidence>
<feature type="active site" description="Charge relay system" evidence="5">
    <location>
        <position position="173"/>
    </location>
</feature>
<organism evidence="8">
    <name type="scientific">Desulfovibrio sp. U5L</name>
    <dbReference type="NCBI Taxonomy" id="596152"/>
    <lineage>
        <taxon>Bacteria</taxon>
        <taxon>Pseudomonadati</taxon>
        <taxon>Thermodesulfobacteriota</taxon>
        <taxon>Desulfovibrionia</taxon>
        <taxon>Desulfovibrionales</taxon>
        <taxon>Desulfovibrionaceae</taxon>
        <taxon>Desulfovibrio</taxon>
    </lineage>
</organism>
<feature type="region of interest" description="Disordered" evidence="6">
    <location>
        <begin position="583"/>
        <end position="604"/>
    </location>
</feature>
<dbReference type="EMBL" id="JH600068">
    <property type="protein sequence ID" value="EIG52895.1"/>
    <property type="molecule type" value="Genomic_DNA"/>
</dbReference>
<feature type="active site" description="Charge relay system" evidence="5">
    <location>
        <position position="400"/>
    </location>
</feature>
<evidence type="ECO:0000256" key="6">
    <source>
        <dbReference type="SAM" id="MobiDB-lite"/>
    </source>
</evidence>
<evidence type="ECO:0000256" key="4">
    <source>
        <dbReference type="ARBA" id="ARBA00022825"/>
    </source>
</evidence>
<dbReference type="InterPro" id="IPR050131">
    <property type="entry name" value="Peptidase_S8_subtilisin-like"/>
</dbReference>
<keyword evidence="2 5" id="KW-0645">Protease</keyword>
<dbReference type="PANTHER" id="PTHR43806">
    <property type="entry name" value="PEPTIDASE S8"/>
    <property type="match status" value="1"/>
</dbReference>
<evidence type="ECO:0000256" key="1">
    <source>
        <dbReference type="ARBA" id="ARBA00011073"/>
    </source>
</evidence>
<accession>I2PZD9</accession>
<evidence type="ECO:0000256" key="2">
    <source>
        <dbReference type="ARBA" id="ARBA00022670"/>
    </source>
</evidence>
<dbReference type="InterPro" id="IPR015500">
    <property type="entry name" value="Peptidase_S8_subtilisin-rel"/>
</dbReference>
<dbReference type="STRING" id="596152.DesU5LDRAFT_1195"/>
<dbReference type="InterPro" id="IPR023828">
    <property type="entry name" value="Peptidase_S8_Ser-AS"/>
</dbReference>
<dbReference type="PROSITE" id="PS51892">
    <property type="entry name" value="SUBTILASE"/>
    <property type="match status" value="1"/>
</dbReference>
<proteinExistence type="inferred from homology"/>
<dbReference type="SUPFAM" id="SSF55486">
    <property type="entry name" value="Metalloproteases ('zincins'), catalytic domain"/>
    <property type="match status" value="1"/>
</dbReference>
<dbReference type="InterPro" id="IPR000209">
    <property type="entry name" value="Peptidase_S8/S53_dom"/>
</dbReference>
<evidence type="ECO:0000313" key="8">
    <source>
        <dbReference type="EMBL" id="EIG52895.1"/>
    </source>
</evidence>
<dbReference type="Pfam" id="PF00082">
    <property type="entry name" value="Peptidase_S8"/>
    <property type="match status" value="1"/>
</dbReference>
<comment type="similarity">
    <text evidence="1 5">Belongs to the peptidase S8 family.</text>
</comment>
<feature type="compositionally biased region" description="Basic and acidic residues" evidence="6">
    <location>
        <begin position="190"/>
        <end position="206"/>
    </location>
</feature>
<dbReference type="eggNOG" id="COG1404">
    <property type="taxonomic scope" value="Bacteria"/>
</dbReference>
<feature type="active site" description="Charge relay system" evidence="5">
    <location>
        <position position="220"/>
    </location>
</feature>
<dbReference type="AlphaFoldDB" id="I2PZD9"/>
<sequence>MNHTSILIKVISDGSHLRTAAAKAFGAAQISFETILTIPPPAGPRNAALAQGPAATWMRLGLSPRHEHPWENTHALLETGFGLAGPAVGVLLAEPDIEQTWPWALPQEEPGVGLAAGADRCAFLDQDKEGGKATGPGPAWNARDDYSEFRKARSSFGPTFAEKLREVVVAHLDTGYDPNHVTRPTNLDNTRQHNFVDADTPDDARDRTPEGGAWLRNRGHGTATLALLAGNALSGNSPGWRNYSDCIGGAPYVTVIPIRIADWVVRFSTGTMVQGFEHAIRCGAHILSMSMGGLASAALTDAVNLAYESGLFMVTAAGNNYAWTPSPKSIVFPARWQRVLAACGVMADGRAYAGLHPNTMQGNYGPPEKMLTALGAYTPNVPWAVIGCSDTVGMDGAGTSSATPQIAAAAALWLAEHWDAVMAYPEPWMRVESIRQALFASAAKSTPNMNQAETLEKIGQGVLKADAALREAPLPAQNLDALGPARNCWSFLDLIFDSGGVSLAPEDQARTAMFKLELTQMAQRVAAVEQALPDVAALAESYAGQRSGDSRITAAMLQRYLEAALDAGSPSGPLQHALEGLLSRTQAPPPPPKTSARCVRRKPAQLPSPRRRLRVYALDPIMGKTLQNVPLNETVLALDWEEVGLGPVGEYLEVVDVDPSSNRFYDPVDLNHPWLLAQDGWTPSEGNPQFHQQMVYAVAMTIIRRFEEALGRKALWSPRLCKISKPDGEKNYTAYEVPRLRLYPHALRTSNAYYSQEKKAILFGYFKASPRDGDVTAPGSMVFSCLSSDIIAHEMTHALLDGLHRRFQEPSNPDVLAFHEAFADIIALFHHFTIAELVRAQIAQARGKLNAAGLLGGLARQFGEAVQRGGPLRDYLGDEVRRLDYATTFEVHARGSILVAAVFDAFLKIVDNRTADLIRIATGGSGIFPDGALHPDLVDRLANEACKVAGHMMRMCIRALDYAPAVDITFGEFLRALITADIDMVPNDPHHYRVAYMEAFGSRGLLPHDVRTISEESLCWQTLDEYRPAWLNEALGTLDLGWDRDISRSEIFRLNEKNRWALRNVLSKAFANDPCLCTQFGLLNGVPRYNWQGNPIRIPKDGATTYDVFSVRPARRVTPDGSFRTEVVATILQRRPIPMDPKDVRAGWFWFYGGATLLLDPREGHREIRYSIIKNSDSERRIALQRRTVSTGMLSPLRALYFGDMTGEPFALLHADNGEDDHDD</sequence>
<dbReference type="CDD" id="cd00306">
    <property type="entry name" value="Peptidases_S8_S53"/>
    <property type="match status" value="1"/>
</dbReference>
<dbReference type="Gene3D" id="3.40.50.200">
    <property type="entry name" value="Peptidase S8/S53 domain"/>
    <property type="match status" value="1"/>
</dbReference>
<dbReference type="PROSITE" id="PS00138">
    <property type="entry name" value="SUBTILASE_SER"/>
    <property type="match status" value="1"/>
</dbReference>
<evidence type="ECO:0000256" key="5">
    <source>
        <dbReference type="PROSITE-ProRule" id="PRU01240"/>
    </source>
</evidence>
<dbReference type="PRINTS" id="PR00723">
    <property type="entry name" value="SUBTILISIN"/>
</dbReference>
<dbReference type="SUPFAM" id="SSF52743">
    <property type="entry name" value="Subtilisin-like"/>
    <property type="match status" value="1"/>
</dbReference>
<reference evidence="8" key="1">
    <citation type="submission" date="2011-11" db="EMBL/GenBank/DDBJ databases">
        <title>Improved High-Quality Draft sequence of Desulfovibrio sp. U5L.</title>
        <authorList>
            <consortium name="US DOE Joint Genome Institute"/>
            <person name="Lucas S."/>
            <person name="Han J."/>
            <person name="Lapidus A."/>
            <person name="Cheng J.-F."/>
            <person name="Goodwin L."/>
            <person name="Pitluck S."/>
            <person name="Peters L."/>
            <person name="Ovchinnikova G."/>
            <person name="Held B."/>
            <person name="Detter J.C."/>
            <person name="Han C."/>
            <person name="Tapia R."/>
            <person name="Land M."/>
            <person name="Hauser L."/>
            <person name="Kyrpides N."/>
            <person name="Ivanova N."/>
            <person name="Pagani I."/>
            <person name="Gabster J."/>
            <person name="Walker C."/>
            <person name="Stolyar S."/>
            <person name="Stahl D."/>
            <person name="Arkin A."/>
            <person name="Dehal P."/>
            <person name="Hazen T."/>
            <person name="Woyke T."/>
        </authorList>
    </citation>
    <scope>NUCLEOTIDE SEQUENCE [LARGE SCALE GENOMIC DNA]</scope>
    <source>
        <strain evidence="8">U5L</strain>
    </source>
</reference>
<dbReference type="InterPro" id="IPR036852">
    <property type="entry name" value="Peptidase_S8/S53_dom_sf"/>
</dbReference>
<dbReference type="OrthoDB" id="178184at2"/>
<dbReference type="HOGENOM" id="CLU_287988_0_0_7"/>
<keyword evidence="4 5" id="KW-0720">Serine protease</keyword>
<dbReference type="PANTHER" id="PTHR43806:SF11">
    <property type="entry name" value="CEREVISIN-RELATED"/>
    <property type="match status" value="1"/>
</dbReference>
<name>I2PZD9_9BACT</name>
<feature type="domain" description="Peptidase S8/S53" evidence="7">
    <location>
        <begin position="166"/>
        <end position="459"/>
    </location>
</feature>